<keyword evidence="2" id="KW-1185">Reference proteome</keyword>
<dbReference type="EMBL" id="CP012023">
    <property type="protein sequence ID" value="ALI56306.1"/>
    <property type="molecule type" value="Genomic_DNA"/>
</dbReference>
<reference evidence="1 2" key="1">
    <citation type="submission" date="2015-05" db="EMBL/GenBank/DDBJ databases">
        <authorList>
            <person name="Wang D.B."/>
            <person name="Wang M."/>
        </authorList>
    </citation>
    <scope>NUCLEOTIDE SEQUENCE [LARGE SCALE GENOMIC DNA]</scope>
    <source>
        <strain evidence="1 2">IMCC 12053</strain>
    </source>
</reference>
<name>A0A0P0A0R5_9RHOB</name>
<accession>A0A0P0A0R5</accession>
<dbReference type="Proteomes" id="UP000064920">
    <property type="component" value="Chromosome"/>
</dbReference>
<evidence type="ECO:0000313" key="2">
    <source>
        <dbReference type="Proteomes" id="UP000064920"/>
    </source>
</evidence>
<evidence type="ECO:0000313" key="1">
    <source>
        <dbReference type="EMBL" id="ALI56306.1"/>
    </source>
</evidence>
<dbReference type="KEGG" id="cmar:IMCC12053_2359"/>
<dbReference type="PATRIC" id="fig|1397108.4.peg.2411"/>
<sequence>MLPLHDSIIVPLKHKEQAEQIYRQAFYDQLGVWPMMKVKSK</sequence>
<gene>
    <name evidence="1" type="ORF">IMCC12053_2359</name>
</gene>
<dbReference type="AlphaFoldDB" id="A0A0P0A0R5"/>
<protein>
    <submittedName>
        <fullName evidence="1">Uncharacterized protein</fullName>
    </submittedName>
</protein>
<organism evidence="1 2">
    <name type="scientific">Celeribacter marinus</name>
    <dbReference type="NCBI Taxonomy" id="1397108"/>
    <lineage>
        <taxon>Bacteria</taxon>
        <taxon>Pseudomonadati</taxon>
        <taxon>Pseudomonadota</taxon>
        <taxon>Alphaproteobacteria</taxon>
        <taxon>Rhodobacterales</taxon>
        <taxon>Roseobacteraceae</taxon>
        <taxon>Celeribacter</taxon>
    </lineage>
</organism>
<proteinExistence type="predicted"/>